<dbReference type="RefSeq" id="WP_276649293.1">
    <property type="nucleotide sequence ID" value="NZ_JAAYSM010000312.1"/>
</dbReference>
<protein>
    <recommendedName>
        <fullName evidence="4">DUF2975 domain-containing protein</fullName>
    </recommendedName>
</protein>
<keyword evidence="1" id="KW-1133">Transmembrane helix</keyword>
<evidence type="ECO:0008006" key="4">
    <source>
        <dbReference type="Google" id="ProtNLM"/>
    </source>
</evidence>
<proteinExistence type="predicted"/>
<sequence length="135" mass="15754">MNNELNLTLNETFNAISILLVFVTVLFSIRYPEIKEVLDEPLQTDKPKALERQKENIKKELYSKWLPVVILNIIVVYTMTPLAFKTLVQSSLSLLNFDFIRTTFILIWYFIIAFSISSITILLNLCKKIKQCNIH</sequence>
<feature type="transmembrane region" description="Helical" evidence="1">
    <location>
        <begin position="65"/>
        <end position="84"/>
    </location>
</feature>
<name>A0A7X8C4W5_9LACT</name>
<keyword evidence="1" id="KW-0812">Transmembrane</keyword>
<dbReference type="AlphaFoldDB" id="A0A7X8C4W5"/>
<dbReference type="EMBL" id="JAAYSM010000312">
    <property type="protein sequence ID" value="NLJ18996.1"/>
    <property type="molecule type" value="Genomic_DNA"/>
</dbReference>
<accession>A0A7X8C4W5</accession>
<evidence type="ECO:0000256" key="1">
    <source>
        <dbReference type="SAM" id="Phobius"/>
    </source>
</evidence>
<dbReference type="Proteomes" id="UP000541058">
    <property type="component" value="Unassembled WGS sequence"/>
</dbReference>
<reference evidence="2 3" key="1">
    <citation type="journal article" date="2020" name="Biotechnol. Biofuels">
        <title>New insights from the biogas microbiome by comprehensive genome-resolved metagenomics of nearly 1600 species originating from multiple anaerobic digesters.</title>
        <authorList>
            <person name="Campanaro S."/>
            <person name="Treu L."/>
            <person name="Rodriguez-R L.M."/>
            <person name="Kovalovszki A."/>
            <person name="Ziels R.M."/>
            <person name="Maus I."/>
            <person name="Zhu X."/>
            <person name="Kougias P.G."/>
            <person name="Basile A."/>
            <person name="Luo G."/>
            <person name="Schluter A."/>
            <person name="Konstantinidis K.T."/>
            <person name="Angelidaki I."/>
        </authorList>
    </citation>
    <scope>NUCLEOTIDE SEQUENCE [LARGE SCALE GENOMIC DNA]</scope>
    <source>
        <strain evidence="2">AS23ysBPME_34</strain>
    </source>
</reference>
<feature type="transmembrane region" description="Helical" evidence="1">
    <location>
        <begin position="12"/>
        <end position="29"/>
    </location>
</feature>
<gene>
    <name evidence="2" type="ORF">GX355_09055</name>
</gene>
<comment type="caution">
    <text evidence="2">The sequence shown here is derived from an EMBL/GenBank/DDBJ whole genome shotgun (WGS) entry which is preliminary data.</text>
</comment>
<feature type="transmembrane region" description="Helical" evidence="1">
    <location>
        <begin position="104"/>
        <end position="126"/>
    </location>
</feature>
<evidence type="ECO:0000313" key="2">
    <source>
        <dbReference type="EMBL" id="NLJ18996.1"/>
    </source>
</evidence>
<organism evidence="2 3">
    <name type="scientific">Globicatella sulfidifaciens</name>
    <dbReference type="NCBI Taxonomy" id="136093"/>
    <lineage>
        <taxon>Bacteria</taxon>
        <taxon>Bacillati</taxon>
        <taxon>Bacillota</taxon>
        <taxon>Bacilli</taxon>
        <taxon>Lactobacillales</taxon>
        <taxon>Aerococcaceae</taxon>
        <taxon>Globicatella</taxon>
    </lineage>
</organism>
<evidence type="ECO:0000313" key="3">
    <source>
        <dbReference type="Proteomes" id="UP000541058"/>
    </source>
</evidence>
<keyword evidence="1" id="KW-0472">Membrane</keyword>